<sequence>MDNPFNIMVLGKCVTVNDDGIYLSTDVCNKSEYQNFYYDKDDSSIKFQNRCLNVSNIDDGAIVTIQNCDHSKNQSWKFDINSIKLNLGENKCMDLDNGDIKIWNCWNGKNQRFIKVPYKFEIQSNMPKIIRNNMIIPNGALPVPHLSILPNHSLLLINSEQKSILIHGNNIINKNSKEINCLGIIVKFVIAPFTRVIITYQASQSAIKDITFINDTAEHDLIYDYETSFDYKLKDILYQINSYNVSHSSLGSIKSISNINYNIKSGIFMISKTEINENFDNFSIPSPATMIDARSALDYLLGPYTIVQIGNSFLYNSGSKPLYYKSLMGPAGTNFKSYIASPLDSGYTKLTSKCGNIGYYDRILLGEYSVENRKISGIVIGPYTRVIFINHNNTPISAYENNNPTEKKYDLCQKTIDLNISSIIVEFSNKYIGFGLITSHQIYVPMSFDETCPILMPTSHPLLFNSLKNPIYEKKSTHPFNMDCESNPIVSFNLKNENGTYYRYYNCNDHYSYHTTNIPTQIVANTSLNHFLNLRIDCGAKAITGVKAIINGNFISYEYKCGDINLGNMKNNQTIYQSGYPTELKQLLNQKVDCGPTGQLTAYVLKGSYDGDNEQGVKYNYLYEYRCGTPIEEFRTIQNEEKFRTIQNEEKFRTIRSERNENNVVFLIFIILFFYLLIKN</sequence>
<protein>
    <recommendedName>
        <fullName evidence="2">Ricin B lectin domain-containing protein</fullName>
    </recommendedName>
</protein>
<dbReference type="EMBL" id="MN740556">
    <property type="protein sequence ID" value="QHU33250.1"/>
    <property type="molecule type" value="Genomic_DNA"/>
</dbReference>
<name>A0A6C0LS94_9ZZZZ</name>
<organism evidence="3">
    <name type="scientific">viral metagenome</name>
    <dbReference type="NCBI Taxonomy" id="1070528"/>
    <lineage>
        <taxon>unclassified sequences</taxon>
        <taxon>metagenomes</taxon>
        <taxon>organismal metagenomes</taxon>
    </lineage>
</organism>
<proteinExistence type="predicted"/>
<dbReference type="InterPro" id="IPR000772">
    <property type="entry name" value="Ricin_B_lectin"/>
</dbReference>
<dbReference type="PROSITE" id="PS50231">
    <property type="entry name" value="RICIN_B_LECTIN"/>
    <property type="match status" value="1"/>
</dbReference>
<evidence type="ECO:0000313" key="3">
    <source>
        <dbReference type="EMBL" id="QHU33250.1"/>
    </source>
</evidence>
<dbReference type="InterPro" id="IPR035992">
    <property type="entry name" value="Ricin_B-like_lectins"/>
</dbReference>
<dbReference type="CDD" id="cd00161">
    <property type="entry name" value="beta-trefoil_Ricin-like"/>
    <property type="match status" value="1"/>
</dbReference>
<accession>A0A6C0LS94</accession>
<dbReference type="SUPFAM" id="SSF50370">
    <property type="entry name" value="Ricin B-like lectins"/>
    <property type="match status" value="1"/>
</dbReference>
<keyword evidence="1" id="KW-0812">Transmembrane</keyword>
<reference evidence="3" key="1">
    <citation type="journal article" date="2020" name="Nature">
        <title>Giant virus diversity and host interactions through global metagenomics.</title>
        <authorList>
            <person name="Schulz F."/>
            <person name="Roux S."/>
            <person name="Paez-Espino D."/>
            <person name="Jungbluth S."/>
            <person name="Walsh D.A."/>
            <person name="Denef V.J."/>
            <person name="McMahon K.D."/>
            <person name="Konstantinidis K.T."/>
            <person name="Eloe-Fadrosh E.A."/>
            <person name="Kyrpides N.C."/>
            <person name="Woyke T."/>
        </authorList>
    </citation>
    <scope>NUCLEOTIDE SEQUENCE</scope>
    <source>
        <strain evidence="3">GVMAG-S-1014582-52</strain>
    </source>
</reference>
<feature type="domain" description="Ricin B lectin" evidence="2">
    <location>
        <begin position="2"/>
        <end position="116"/>
    </location>
</feature>
<keyword evidence="1" id="KW-0472">Membrane</keyword>
<dbReference type="AlphaFoldDB" id="A0A6C0LS94"/>
<evidence type="ECO:0000256" key="1">
    <source>
        <dbReference type="SAM" id="Phobius"/>
    </source>
</evidence>
<evidence type="ECO:0000259" key="2">
    <source>
        <dbReference type="SMART" id="SM00458"/>
    </source>
</evidence>
<dbReference type="Pfam" id="PF00652">
    <property type="entry name" value="Ricin_B_lectin"/>
    <property type="match status" value="1"/>
</dbReference>
<dbReference type="SMART" id="SM00458">
    <property type="entry name" value="RICIN"/>
    <property type="match status" value="1"/>
</dbReference>
<feature type="transmembrane region" description="Helical" evidence="1">
    <location>
        <begin position="662"/>
        <end position="678"/>
    </location>
</feature>
<dbReference type="Gene3D" id="2.80.10.50">
    <property type="match status" value="1"/>
</dbReference>
<keyword evidence="1" id="KW-1133">Transmembrane helix</keyword>